<comment type="similarity">
    <text evidence="2">Belongs to the peptidase S8 family. Furin subfamily.</text>
</comment>
<dbReference type="EMBL" id="JAEPRD010000143">
    <property type="protein sequence ID" value="KAG2196582.1"/>
    <property type="molecule type" value="Genomic_DNA"/>
</dbReference>
<dbReference type="GO" id="GO:0007323">
    <property type="term" value="P:peptide pheromone maturation"/>
    <property type="evidence" value="ECO:0007669"/>
    <property type="project" value="UniProtKB-ARBA"/>
</dbReference>
<evidence type="ECO:0000256" key="9">
    <source>
        <dbReference type="ARBA" id="ARBA00022989"/>
    </source>
</evidence>
<keyword evidence="8" id="KW-0106">Calcium</keyword>
<dbReference type="InterPro" id="IPR008979">
    <property type="entry name" value="Galactose-bd-like_sf"/>
</dbReference>
<evidence type="ECO:0000256" key="13">
    <source>
        <dbReference type="PIRSR" id="PIRSR615500-1"/>
    </source>
</evidence>
<evidence type="ECO:0000313" key="19">
    <source>
        <dbReference type="EMBL" id="KAG2196582.1"/>
    </source>
</evidence>
<dbReference type="InterPro" id="IPR023828">
    <property type="entry name" value="Peptidase_S8_Ser-AS"/>
</dbReference>
<evidence type="ECO:0000256" key="5">
    <source>
        <dbReference type="ARBA" id="ARBA00022729"/>
    </source>
</evidence>
<dbReference type="SUPFAM" id="SSF49785">
    <property type="entry name" value="Galactose-binding domain-like"/>
    <property type="match status" value="1"/>
</dbReference>
<keyword evidence="12" id="KW-0325">Glycoprotein</keyword>
<dbReference type="AlphaFoldDB" id="A0A8H7UWF9"/>
<proteinExistence type="inferred from homology"/>
<dbReference type="CDD" id="cd04059">
    <property type="entry name" value="Peptidases_S8_Protein_convertases_Kexins_Furin-like"/>
    <property type="match status" value="1"/>
</dbReference>
<evidence type="ECO:0000256" key="12">
    <source>
        <dbReference type="ARBA" id="ARBA00023180"/>
    </source>
</evidence>
<dbReference type="InterPro" id="IPR023827">
    <property type="entry name" value="Peptidase_S8_Asp-AS"/>
</dbReference>
<dbReference type="PROSITE" id="PS51829">
    <property type="entry name" value="P_HOMO_B"/>
    <property type="match status" value="1"/>
</dbReference>
<dbReference type="Pfam" id="PF00082">
    <property type="entry name" value="Peptidase_S8"/>
    <property type="match status" value="1"/>
</dbReference>
<dbReference type="PANTHER" id="PTHR42884:SF14">
    <property type="entry name" value="NEUROENDOCRINE CONVERTASE 1"/>
    <property type="match status" value="1"/>
</dbReference>
<evidence type="ECO:0000256" key="15">
    <source>
        <dbReference type="SAM" id="MobiDB-lite"/>
    </source>
</evidence>
<evidence type="ECO:0000256" key="7">
    <source>
        <dbReference type="ARBA" id="ARBA00022825"/>
    </source>
</evidence>
<dbReference type="FunFam" id="3.40.50.200:FF:000005">
    <property type="entry name" value="Proprotein convertase subtilisin/kexin type 7"/>
    <property type="match status" value="1"/>
</dbReference>
<sequence>MKIHAILLLLLHGVTCFQRDYSNRLYYTVKTTNPNIAQLAATLDARYEGQVGELKQHHWISIPKSSPHITRRFHKRDMLLSPQIPSRHRLFKRAPPPPTAPVLENTEEEYKLNNQTPPLNLPLLTDTDGYTRIKTILNITDPGFDQQWHLLNRNEMGHDVNVTGVWSQGITGKNVIVAILDDGLDMDHPDLRANYFAEGSYDFNNHVKDPRPRLQDDTHGTRCAGEIAAVKNDICGLGVAYEAKVSGIRILSGEITEADEAAALNYAYQENHIYSCSWGPPDLGEVAEAPQGILLDAIQNGIDNGRNGTGSIYVFASGNGGANDDNCNFDGYTNSIFTITVGAVDKMGNHPYYSEKCAAQLVVTYSSGSGGYIYTTDVGENQCSERHGGTSAAAPLAAGVFALVLSVRPDLSWRDLQHLCVQSAIPISLDDDDWSVLPSGRQFNHKYGYGILDAYRIVELAKGFRSVRAQTHLSITSEIDVDNTPLSIQDITPVANTSIDPSTAFTSTLTMTKENVQKHGLSRLEHVTVTVNIEHQRRGDLEILVESPNGVSSQLGTPRKYDTSSDGLVNWTFMTVKHWEESPVGNWTLRVVDGRNPEYRGQFIDWTLTLWGESEIGFFMENKTEHEKNGTRKEPTQSFMDTTNEDEKEEGSFGLYGLVSVFMLFSLASTAYVVKKYMLGTHQYVKPTEEDTYEFDNLLTQEESDED</sequence>
<dbReference type="PROSITE" id="PS00137">
    <property type="entry name" value="SUBTILASE_HIS"/>
    <property type="match status" value="1"/>
</dbReference>
<keyword evidence="20" id="KW-1185">Reference proteome</keyword>
<dbReference type="GO" id="GO:0000139">
    <property type="term" value="C:Golgi membrane"/>
    <property type="evidence" value="ECO:0007669"/>
    <property type="project" value="TreeGrafter"/>
</dbReference>
<dbReference type="PROSITE" id="PS00138">
    <property type="entry name" value="SUBTILASE_SER"/>
    <property type="match status" value="1"/>
</dbReference>
<name>A0A8H7UWF9_9FUNG</name>
<dbReference type="InterPro" id="IPR002884">
    <property type="entry name" value="P_dom"/>
</dbReference>
<keyword evidence="3 14" id="KW-0645">Protease</keyword>
<dbReference type="PROSITE" id="PS00136">
    <property type="entry name" value="SUBTILASE_ASP"/>
    <property type="match status" value="1"/>
</dbReference>
<evidence type="ECO:0000256" key="2">
    <source>
        <dbReference type="ARBA" id="ARBA00005325"/>
    </source>
</evidence>
<evidence type="ECO:0000256" key="11">
    <source>
        <dbReference type="ARBA" id="ARBA00023145"/>
    </source>
</evidence>
<evidence type="ECO:0000313" key="20">
    <source>
        <dbReference type="Proteomes" id="UP000603453"/>
    </source>
</evidence>
<feature type="compositionally biased region" description="Basic and acidic residues" evidence="15">
    <location>
        <begin position="625"/>
        <end position="635"/>
    </location>
</feature>
<reference evidence="19" key="1">
    <citation type="submission" date="2020-12" db="EMBL/GenBank/DDBJ databases">
        <title>Metabolic potential, ecology and presence of endohyphal bacteria is reflected in genomic diversity of Mucoromycotina.</title>
        <authorList>
            <person name="Muszewska A."/>
            <person name="Okrasinska A."/>
            <person name="Steczkiewicz K."/>
            <person name="Drgas O."/>
            <person name="Orlowska M."/>
            <person name="Perlinska-Lenart U."/>
            <person name="Aleksandrzak-Piekarczyk T."/>
            <person name="Szatraj K."/>
            <person name="Zielenkiewicz U."/>
            <person name="Pilsyk S."/>
            <person name="Malc E."/>
            <person name="Mieczkowski P."/>
            <person name="Kruszewska J.S."/>
            <person name="Biernat P."/>
            <person name="Pawlowska J."/>
        </authorList>
    </citation>
    <scope>NUCLEOTIDE SEQUENCE</scope>
    <source>
        <strain evidence="19">WA0000017839</strain>
    </source>
</reference>
<feature type="domain" description="P/Homo B" evidence="18">
    <location>
        <begin position="480"/>
        <end position="616"/>
    </location>
</feature>
<organism evidence="19 20">
    <name type="scientific">Mucor saturninus</name>
    <dbReference type="NCBI Taxonomy" id="64648"/>
    <lineage>
        <taxon>Eukaryota</taxon>
        <taxon>Fungi</taxon>
        <taxon>Fungi incertae sedis</taxon>
        <taxon>Mucoromycota</taxon>
        <taxon>Mucoromycotina</taxon>
        <taxon>Mucoromycetes</taxon>
        <taxon>Mucorales</taxon>
        <taxon>Mucorineae</taxon>
        <taxon>Mucoraceae</taxon>
        <taxon>Mucor</taxon>
    </lineage>
</organism>
<feature type="active site" description="Charge relay system" evidence="13 14">
    <location>
        <position position="391"/>
    </location>
</feature>
<dbReference type="OrthoDB" id="300641at2759"/>
<feature type="active site" description="Charge relay system" evidence="13 14">
    <location>
        <position position="181"/>
    </location>
</feature>
<dbReference type="PANTHER" id="PTHR42884">
    <property type="entry name" value="PROPROTEIN CONVERTASE SUBTILISIN/KEXIN-RELATED"/>
    <property type="match status" value="1"/>
</dbReference>
<dbReference type="SUPFAM" id="SSF52743">
    <property type="entry name" value="Subtilisin-like"/>
    <property type="match status" value="1"/>
</dbReference>
<evidence type="ECO:0000256" key="6">
    <source>
        <dbReference type="ARBA" id="ARBA00022801"/>
    </source>
</evidence>
<feature type="active site" description="Charge relay system" evidence="13 14">
    <location>
        <position position="219"/>
    </location>
</feature>
<dbReference type="FunFam" id="2.60.120.260:FF:000026">
    <property type="entry name" value="proprotein convertase subtilisin/kexin type 7"/>
    <property type="match status" value="1"/>
</dbReference>
<keyword evidence="9 16" id="KW-1133">Transmembrane helix</keyword>
<evidence type="ECO:0000256" key="8">
    <source>
        <dbReference type="ARBA" id="ARBA00022837"/>
    </source>
</evidence>
<dbReference type="InterPro" id="IPR015500">
    <property type="entry name" value="Peptidase_S8_subtilisin-rel"/>
</dbReference>
<dbReference type="PROSITE" id="PS51892">
    <property type="entry name" value="SUBTILASE"/>
    <property type="match status" value="1"/>
</dbReference>
<keyword evidence="5 17" id="KW-0732">Signal</keyword>
<keyword evidence="11" id="KW-0865">Zymogen</keyword>
<dbReference type="InterPro" id="IPR022398">
    <property type="entry name" value="Peptidase_S8_His-AS"/>
</dbReference>
<dbReference type="InterPro" id="IPR000209">
    <property type="entry name" value="Peptidase_S8/S53_dom"/>
</dbReference>
<evidence type="ECO:0000256" key="17">
    <source>
        <dbReference type="SAM" id="SignalP"/>
    </source>
</evidence>
<evidence type="ECO:0000256" key="3">
    <source>
        <dbReference type="ARBA" id="ARBA00022670"/>
    </source>
</evidence>
<dbReference type="Gene3D" id="2.60.120.260">
    <property type="entry name" value="Galactose-binding domain-like"/>
    <property type="match status" value="1"/>
</dbReference>
<feature type="signal peptide" evidence="17">
    <location>
        <begin position="1"/>
        <end position="16"/>
    </location>
</feature>
<feature type="transmembrane region" description="Helical" evidence="16">
    <location>
        <begin position="653"/>
        <end position="674"/>
    </location>
</feature>
<accession>A0A8H7UWF9</accession>
<dbReference type="GO" id="GO:0016485">
    <property type="term" value="P:protein processing"/>
    <property type="evidence" value="ECO:0007669"/>
    <property type="project" value="TreeGrafter"/>
</dbReference>
<comment type="caution">
    <text evidence="19">The sequence shown here is derived from an EMBL/GenBank/DDBJ whole genome shotgun (WGS) entry which is preliminary data.</text>
</comment>
<evidence type="ECO:0000256" key="1">
    <source>
        <dbReference type="ARBA" id="ARBA00004370"/>
    </source>
</evidence>
<dbReference type="PRINTS" id="PR00723">
    <property type="entry name" value="SUBTILISIN"/>
</dbReference>
<evidence type="ECO:0000256" key="4">
    <source>
        <dbReference type="ARBA" id="ARBA00022692"/>
    </source>
</evidence>
<dbReference type="InterPro" id="IPR034182">
    <property type="entry name" value="Kexin/furin"/>
</dbReference>
<dbReference type="Pfam" id="PF01483">
    <property type="entry name" value="P_proprotein"/>
    <property type="match status" value="1"/>
</dbReference>
<evidence type="ECO:0000256" key="14">
    <source>
        <dbReference type="PROSITE-ProRule" id="PRU01240"/>
    </source>
</evidence>
<feature type="region of interest" description="Disordered" evidence="15">
    <location>
        <begin position="625"/>
        <end position="646"/>
    </location>
</feature>
<keyword evidence="6 14" id="KW-0378">Hydrolase</keyword>
<dbReference type="GO" id="GO:0004252">
    <property type="term" value="F:serine-type endopeptidase activity"/>
    <property type="evidence" value="ECO:0007669"/>
    <property type="project" value="UniProtKB-UniRule"/>
</dbReference>
<dbReference type="Proteomes" id="UP000603453">
    <property type="component" value="Unassembled WGS sequence"/>
</dbReference>
<feature type="chain" id="PRO_5034592651" description="P/Homo B domain-containing protein" evidence="17">
    <location>
        <begin position="17"/>
        <end position="707"/>
    </location>
</feature>
<evidence type="ECO:0000256" key="16">
    <source>
        <dbReference type="SAM" id="Phobius"/>
    </source>
</evidence>
<dbReference type="GO" id="GO:0005802">
    <property type="term" value="C:trans-Golgi network"/>
    <property type="evidence" value="ECO:0007669"/>
    <property type="project" value="TreeGrafter"/>
</dbReference>
<comment type="subcellular location">
    <subcellularLocation>
        <location evidence="1">Membrane</location>
    </subcellularLocation>
</comment>
<keyword evidence="4 16" id="KW-0812">Transmembrane</keyword>
<gene>
    <name evidence="19" type="ORF">INT47_004885</name>
</gene>
<dbReference type="Gene3D" id="3.40.50.200">
    <property type="entry name" value="Peptidase S8/S53 domain"/>
    <property type="match status" value="1"/>
</dbReference>
<evidence type="ECO:0000259" key="18">
    <source>
        <dbReference type="PROSITE" id="PS51829"/>
    </source>
</evidence>
<dbReference type="InterPro" id="IPR036852">
    <property type="entry name" value="Peptidase_S8/S53_dom_sf"/>
</dbReference>
<protein>
    <recommendedName>
        <fullName evidence="18">P/Homo B domain-containing protein</fullName>
    </recommendedName>
</protein>
<keyword evidence="10 16" id="KW-0472">Membrane</keyword>
<keyword evidence="7 14" id="KW-0720">Serine protease</keyword>
<evidence type="ECO:0000256" key="10">
    <source>
        <dbReference type="ARBA" id="ARBA00023136"/>
    </source>
</evidence>